<dbReference type="Proteomes" id="UP001217083">
    <property type="component" value="Unassembled WGS sequence"/>
</dbReference>
<sequence length="67" mass="7634">MFVYQGLTTILRWVAVVTVFPTGLKRPTRSIQNVPGTGKNIGETNTRDKWWYPFFDGTAYYNTGLST</sequence>
<organism evidence="1 2">
    <name type="scientific">Flagellimonas okinawensis</name>
    <dbReference type="NCBI Taxonomy" id="3031324"/>
    <lineage>
        <taxon>Bacteria</taxon>
        <taxon>Pseudomonadati</taxon>
        <taxon>Bacteroidota</taxon>
        <taxon>Flavobacteriia</taxon>
        <taxon>Flavobacteriales</taxon>
        <taxon>Flavobacteriaceae</taxon>
        <taxon>Flagellimonas</taxon>
    </lineage>
</organism>
<proteinExistence type="predicted"/>
<reference evidence="1 2" key="1">
    <citation type="submission" date="2023-03" db="EMBL/GenBank/DDBJ databases">
        <title>Muricauda XX sp. nov. and Muricauda XXX sp. nov., two novel species isolated from Okinawa Trough.</title>
        <authorList>
            <person name="Cao W."/>
            <person name="Deng X."/>
        </authorList>
    </citation>
    <scope>NUCLEOTIDE SEQUENCE [LARGE SCALE GENOMIC DNA]</scope>
    <source>
        <strain evidence="1 2">81s02</strain>
    </source>
</reference>
<comment type="caution">
    <text evidence="1">The sequence shown here is derived from an EMBL/GenBank/DDBJ whole genome shotgun (WGS) entry which is preliminary data.</text>
</comment>
<protein>
    <submittedName>
        <fullName evidence="1">Uncharacterized protein</fullName>
    </submittedName>
</protein>
<name>A0ABT5XSP6_9FLAO</name>
<evidence type="ECO:0000313" key="2">
    <source>
        <dbReference type="Proteomes" id="UP001217083"/>
    </source>
</evidence>
<gene>
    <name evidence="1" type="ORF">PY091_16990</name>
</gene>
<accession>A0ABT5XSP6</accession>
<evidence type="ECO:0000313" key="1">
    <source>
        <dbReference type="EMBL" id="MDF0708915.1"/>
    </source>
</evidence>
<keyword evidence="2" id="KW-1185">Reference proteome</keyword>
<dbReference type="EMBL" id="JARFVA010000008">
    <property type="protein sequence ID" value="MDF0708915.1"/>
    <property type="molecule type" value="Genomic_DNA"/>
</dbReference>